<proteinExistence type="predicted"/>
<evidence type="ECO:0000313" key="1">
    <source>
        <dbReference type="EMBL" id="RDF10981.1"/>
    </source>
</evidence>
<sequence length="85" mass="9996">MILNFHQWCKLDQYVRARESGGIRQCRTPTHRGSVRAREGIPRILRHAQRICGPEDQYARARGNPNLIEQNLVAQIEPLKFEFRQ</sequence>
<name>A0ABX9HQA4_9PAST</name>
<evidence type="ECO:0000313" key="2">
    <source>
        <dbReference type="Proteomes" id="UP000253950"/>
    </source>
</evidence>
<organism evidence="1 2">
    <name type="scientific">Haemophilus sputorum</name>
    <dbReference type="NCBI Taxonomy" id="1078480"/>
    <lineage>
        <taxon>Bacteria</taxon>
        <taxon>Pseudomonadati</taxon>
        <taxon>Pseudomonadota</taxon>
        <taxon>Gammaproteobacteria</taxon>
        <taxon>Pasteurellales</taxon>
        <taxon>Pasteurellaceae</taxon>
        <taxon>Haemophilus</taxon>
    </lineage>
</organism>
<comment type="caution">
    <text evidence="1">The sequence shown here is derived from an EMBL/GenBank/DDBJ whole genome shotgun (WGS) entry which is preliminary data.</text>
</comment>
<gene>
    <name evidence="1" type="ORF">DPV84_06490</name>
</gene>
<keyword evidence="2" id="KW-1185">Reference proteome</keyword>
<protein>
    <submittedName>
        <fullName evidence="1">Uncharacterized protein</fullName>
    </submittedName>
</protein>
<dbReference type="EMBL" id="QEQG01000006">
    <property type="protein sequence ID" value="RDF10981.1"/>
    <property type="molecule type" value="Genomic_DNA"/>
</dbReference>
<reference evidence="1 2" key="1">
    <citation type="submission" date="2018-05" db="EMBL/GenBank/DDBJ databases">
        <title>Draft Genome Sequences for a Diverse set of 7 Haemophilus Species.</title>
        <authorList>
            <person name="Nichols M."/>
            <person name="Topaz N."/>
            <person name="Wang X."/>
            <person name="Wang X."/>
            <person name="Boxrud D."/>
        </authorList>
    </citation>
    <scope>NUCLEOTIDE SEQUENCE [LARGE SCALE GENOMIC DNA]</scope>
    <source>
        <strain evidence="1 2">C2015005473</strain>
    </source>
</reference>
<dbReference type="Proteomes" id="UP000253950">
    <property type="component" value="Unassembled WGS sequence"/>
</dbReference>
<accession>A0ABX9HQA4</accession>